<gene>
    <name evidence="1" type="ORF">HHL24_26115</name>
</gene>
<dbReference type="Pfam" id="PF11342">
    <property type="entry name" value="DUF3144"/>
    <property type="match status" value="1"/>
</dbReference>
<evidence type="ECO:0000313" key="2">
    <source>
        <dbReference type="Proteomes" id="UP000544134"/>
    </source>
</evidence>
<dbReference type="AlphaFoldDB" id="A0A848IKN6"/>
<evidence type="ECO:0000313" key="1">
    <source>
        <dbReference type="EMBL" id="NMM01406.1"/>
    </source>
</evidence>
<dbReference type="EMBL" id="JABBGJ010000030">
    <property type="protein sequence ID" value="NMM01406.1"/>
    <property type="molecule type" value="Genomic_DNA"/>
</dbReference>
<reference evidence="1 2" key="1">
    <citation type="submission" date="2020-04" db="EMBL/GenBank/DDBJ databases">
        <title>Paraburkholderia sp. RP-4-7 isolated from soil.</title>
        <authorList>
            <person name="Dahal R.H."/>
        </authorList>
    </citation>
    <scope>NUCLEOTIDE SEQUENCE [LARGE SCALE GENOMIC DNA]</scope>
    <source>
        <strain evidence="1 2">RP-4-7</strain>
    </source>
</reference>
<proteinExistence type="predicted"/>
<accession>A0A848IKN6</accession>
<comment type="caution">
    <text evidence="1">The sequence shown here is derived from an EMBL/GenBank/DDBJ whole genome shotgun (WGS) entry which is preliminary data.</text>
</comment>
<dbReference type="Proteomes" id="UP000544134">
    <property type="component" value="Unassembled WGS sequence"/>
</dbReference>
<dbReference type="RefSeq" id="WP_169488241.1">
    <property type="nucleotide sequence ID" value="NZ_JABBGJ010000030.1"/>
</dbReference>
<keyword evidence="2" id="KW-1185">Reference proteome</keyword>
<name>A0A848IKN6_9BURK</name>
<dbReference type="Gene3D" id="1.10.287.3020">
    <property type="match status" value="1"/>
</dbReference>
<dbReference type="InterPro" id="IPR021490">
    <property type="entry name" value="DUF3144"/>
</dbReference>
<organism evidence="1 2">
    <name type="scientific">Paraburkholderia polaris</name>
    <dbReference type="NCBI Taxonomy" id="2728848"/>
    <lineage>
        <taxon>Bacteria</taxon>
        <taxon>Pseudomonadati</taxon>
        <taxon>Pseudomonadota</taxon>
        <taxon>Betaproteobacteria</taxon>
        <taxon>Burkholderiales</taxon>
        <taxon>Burkholderiaceae</taxon>
        <taxon>Paraburkholderia</taxon>
    </lineage>
</organism>
<sequence length="97" mass="11239">MKDDIDENFYSRADEHINLSNQQIEMVGGRGKVSASMMYGTARFNAWVSACGFSSGEEMAELKEKTIEYFCQQYRSMLEKNVDDYIKNFNAYMKPPH</sequence>
<protein>
    <submittedName>
        <fullName evidence="1">DUF3144 domain-containing protein</fullName>
    </submittedName>
</protein>